<comment type="caution">
    <text evidence="1">The sequence shown here is derived from an EMBL/GenBank/DDBJ whole genome shotgun (WGS) entry which is preliminary data.</text>
</comment>
<reference evidence="1" key="1">
    <citation type="submission" date="2018-11" db="EMBL/GenBank/DDBJ databases">
        <authorList>
            <consortium name="Pathogen Informatics"/>
        </authorList>
    </citation>
    <scope>NUCLEOTIDE SEQUENCE</scope>
</reference>
<dbReference type="AlphaFoldDB" id="A0A3S5B9R5"/>
<sequence>MVRGFQLTKDRHASLLSAIHMATTSGLVTSSLSSDVNVSSAVSLDAFRGIKAHGLTMTDYSRCPSAEAACCEHVCSSSNPTLHTQAHTRTLMHANGKAF</sequence>
<organism evidence="1 2">
    <name type="scientific">Protopolystoma xenopodis</name>
    <dbReference type="NCBI Taxonomy" id="117903"/>
    <lineage>
        <taxon>Eukaryota</taxon>
        <taxon>Metazoa</taxon>
        <taxon>Spiralia</taxon>
        <taxon>Lophotrochozoa</taxon>
        <taxon>Platyhelminthes</taxon>
        <taxon>Monogenea</taxon>
        <taxon>Polyopisthocotylea</taxon>
        <taxon>Polystomatidea</taxon>
        <taxon>Polystomatidae</taxon>
        <taxon>Protopolystoma</taxon>
    </lineage>
</organism>
<accession>A0A3S5B9R5</accession>
<name>A0A3S5B9R5_9PLAT</name>
<dbReference type="Proteomes" id="UP000784294">
    <property type="component" value="Unassembled WGS sequence"/>
</dbReference>
<gene>
    <name evidence="1" type="ORF">PXEA_LOCUS33930</name>
</gene>
<keyword evidence="2" id="KW-1185">Reference proteome</keyword>
<protein>
    <submittedName>
        <fullName evidence="1">Uncharacterized protein</fullName>
    </submittedName>
</protein>
<proteinExistence type="predicted"/>
<dbReference type="EMBL" id="CAAALY010265097">
    <property type="protein sequence ID" value="VEL40490.1"/>
    <property type="molecule type" value="Genomic_DNA"/>
</dbReference>
<evidence type="ECO:0000313" key="2">
    <source>
        <dbReference type="Proteomes" id="UP000784294"/>
    </source>
</evidence>
<evidence type="ECO:0000313" key="1">
    <source>
        <dbReference type="EMBL" id="VEL40490.1"/>
    </source>
</evidence>